<dbReference type="InterPro" id="IPR001789">
    <property type="entry name" value="Sig_transdc_resp-reg_receiver"/>
</dbReference>
<dbReference type="InterPro" id="IPR046947">
    <property type="entry name" value="LytR-like"/>
</dbReference>
<evidence type="ECO:0000256" key="1">
    <source>
        <dbReference type="ARBA" id="ARBA00018672"/>
    </source>
</evidence>
<dbReference type="GO" id="GO:0000156">
    <property type="term" value="F:phosphorelay response regulator activity"/>
    <property type="evidence" value="ECO:0007669"/>
    <property type="project" value="InterPro"/>
</dbReference>
<dbReference type="PANTHER" id="PTHR37299">
    <property type="entry name" value="TRANSCRIPTIONAL REGULATOR-RELATED"/>
    <property type="match status" value="1"/>
</dbReference>
<proteinExistence type="predicted"/>
<dbReference type="Pfam" id="PF04397">
    <property type="entry name" value="LytTR"/>
    <property type="match status" value="1"/>
</dbReference>
<evidence type="ECO:0000313" key="7">
    <source>
        <dbReference type="Proteomes" id="UP000010802"/>
    </source>
</evidence>
<dbReference type="SMART" id="SM00850">
    <property type="entry name" value="LytTR"/>
    <property type="match status" value="1"/>
</dbReference>
<dbReference type="PROSITE" id="PS50110">
    <property type="entry name" value="RESPONSE_REGULATORY"/>
    <property type="match status" value="1"/>
</dbReference>
<dbReference type="Pfam" id="PF00072">
    <property type="entry name" value="Response_reg"/>
    <property type="match status" value="1"/>
</dbReference>
<gene>
    <name evidence="6" type="ordered locus">TEPIRE1_2163</name>
</gene>
<dbReference type="PANTHER" id="PTHR37299:SF1">
    <property type="entry name" value="STAGE 0 SPORULATION PROTEIN A HOMOLOG"/>
    <property type="match status" value="1"/>
</dbReference>
<sequence length="238" mass="27313">MANILVCEDEKNTLAMICKLLKGNSLVEEIFPASCGNEAVEIIKKQSPHILLLDIDLPDIDGIEVAKIANTFDPDTSIVFITGYPDYAHESFIVHPYDYILKPIDIERFNQTINNLIVKRESSMLDNKLKIAEIFPVRIKNKILFLNIKDIIFIEKNGKDTTIHTRKGPFMCNENLKDIESELNSHFYRTHKSYIVNIGMVECIESLGDSYEISFYGYDKKAYMSKGKYLFIKDKISV</sequence>
<dbReference type="InterPro" id="IPR011006">
    <property type="entry name" value="CheY-like_superfamily"/>
</dbReference>
<feature type="domain" description="HTH LytTR-type" evidence="5">
    <location>
        <begin position="135"/>
        <end position="238"/>
    </location>
</feature>
<dbReference type="PROSITE" id="PS50930">
    <property type="entry name" value="HTH_LYTTR"/>
    <property type="match status" value="1"/>
</dbReference>
<comment type="function">
    <text evidence="2">May play the central regulatory role in sporulation. It may be an element of the effector pathway responsible for the activation of sporulation genes in response to nutritional stress. Spo0A may act in concert with spo0H (a sigma factor) to control the expression of some genes that are critical to the sporulation process.</text>
</comment>
<evidence type="ECO:0000259" key="5">
    <source>
        <dbReference type="PROSITE" id="PS50930"/>
    </source>
</evidence>
<dbReference type="OrthoDB" id="9809318at2"/>
<dbReference type="EMBL" id="HF563609">
    <property type="protein sequence ID" value="CCP26987.1"/>
    <property type="molecule type" value="Genomic_DNA"/>
</dbReference>
<dbReference type="STRING" id="1209989.TepRe1_2006"/>
<accession>L0S582</accession>
<feature type="modified residue" description="4-aspartylphosphate" evidence="3">
    <location>
        <position position="54"/>
    </location>
</feature>
<keyword evidence="7" id="KW-1185">Reference proteome</keyword>
<dbReference type="HOGENOM" id="CLU_000445_14_1_9"/>
<dbReference type="eggNOG" id="COG3279">
    <property type="taxonomic scope" value="Bacteria"/>
</dbReference>
<organism evidence="6 7">
    <name type="scientific">Tepidanaerobacter acetatoxydans (strain DSM 21804 / JCM 16047 / Re1)</name>
    <dbReference type="NCBI Taxonomy" id="1209989"/>
    <lineage>
        <taxon>Bacteria</taxon>
        <taxon>Bacillati</taxon>
        <taxon>Bacillota</taxon>
        <taxon>Clostridia</taxon>
        <taxon>Thermosediminibacterales</taxon>
        <taxon>Tepidanaerobacteraceae</taxon>
        <taxon>Tepidanaerobacter</taxon>
    </lineage>
</organism>
<dbReference type="GO" id="GO:0003677">
    <property type="term" value="F:DNA binding"/>
    <property type="evidence" value="ECO:0007669"/>
    <property type="project" value="InterPro"/>
</dbReference>
<dbReference type="AlphaFoldDB" id="F4LQY0"/>
<dbReference type="PATRIC" id="fig|1209989.3.peg.2489"/>
<dbReference type="Gene3D" id="3.40.50.2300">
    <property type="match status" value="1"/>
</dbReference>
<dbReference type="Gene3D" id="2.40.50.1020">
    <property type="entry name" value="LytTr DNA-binding domain"/>
    <property type="match status" value="1"/>
</dbReference>
<accession>F4LQY0</accession>
<dbReference type="RefSeq" id="WP_013779054.1">
    <property type="nucleotide sequence ID" value="NC_015519.1"/>
</dbReference>
<evidence type="ECO:0000313" key="6">
    <source>
        <dbReference type="EMBL" id="CCP26987.1"/>
    </source>
</evidence>
<dbReference type="KEGG" id="tep:TepRe1_2006"/>
<protein>
    <recommendedName>
        <fullName evidence="1">Stage 0 sporulation protein A homolog</fullName>
    </recommendedName>
</protein>
<evidence type="ECO:0000256" key="2">
    <source>
        <dbReference type="ARBA" id="ARBA00024867"/>
    </source>
</evidence>
<keyword evidence="3" id="KW-0597">Phosphoprotein</keyword>
<dbReference type="KEGG" id="tae:TepiRe1_2163"/>
<name>F4LQY0_TEPAE</name>
<evidence type="ECO:0000259" key="4">
    <source>
        <dbReference type="PROSITE" id="PS50110"/>
    </source>
</evidence>
<dbReference type="SUPFAM" id="SSF52172">
    <property type="entry name" value="CheY-like"/>
    <property type="match status" value="1"/>
</dbReference>
<dbReference type="Proteomes" id="UP000010802">
    <property type="component" value="Chromosome"/>
</dbReference>
<dbReference type="InterPro" id="IPR007492">
    <property type="entry name" value="LytTR_DNA-bd_dom"/>
</dbReference>
<evidence type="ECO:0000256" key="3">
    <source>
        <dbReference type="PROSITE-ProRule" id="PRU00169"/>
    </source>
</evidence>
<reference evidence="7" key="1">
    <citation type="journal article" date="2013" name="Genome Announc.">
        <title>First genome sequence of a syntrophic acetate-oxidizing bacterium, Tepidanaerobacter acetatoxydans strain Re1.</title>
        <authorList>
            <person name="Manzoor S."/>
            <person name="Bongcam-Rudloff E."/>
            <person name="Schnurer A."/>
            <person name="Muller B."/>
        </authorList>
    </citation>
    <scope>NUCLEOTIDE SEQUENCE [LARGE SCALE GENOMIC DNA]</scope>
    <source>
        <strain evidence="7">Re1</strain>
    </source>
</reference>
<feature type="domain" description="Response regulatory" evidence="4">
    <location>
        <begin position="3"/>
        <end position="117"/>
    </location>
</feature>
<dbReference type="SMART" id="SM00448">
    <property type="entry name" value="REC"/>
    <property type="match status" value="1"/>
</dbReference>